<dbReference type="NCBIfam" id="TIGR04387">
    <property type="entry name" value="capsid_maj_N4"/>
    <property type="match status" value="1"/>
</dbReference>
<organism evidence="1 2">
    <name type="scientific">Streptococcus dysgalactiae subsp. equisimilis</name>
    <name type="common">Streptococcus equisimilis</name>
    <dbReference type="NCBI Taxonomy" id="119602"/>
    <lineage>
        <taxon>Bacteria</taxon>
        <taxon>Bacillati</taxon>
        <taxon>Bacillota</taxon>
        <taxon>Bacilli</taxon>
        <taxon>Lactobacillales</taxon>
        <taxon>Streptococcaceae</taxon>
        <taxon>Streptococcus</taxon>
    </lineage>
</organism>
<dbReference type="Pfam" id="PF25209">
    <property type="entry name" value="Phage_capsid_4"/>
    <property type="match status" value="1"/>
</dbReference>
<protein>
    <submittedName>
        <fullName evidence="1">Major head protein</fullName>
    </submittedName>
</protein>
<evidence type="ECO:0000313" key="2">
    <source>
        <dbReference type="Proteomes" id="UP000249571"/>
    </source>
</evidence>
<proteinExistence type="predicted"/>
<reference evidence="1 2" key="1">
    <citation type="submission" date="2018-06" db="EMBL/GenBank/DDBJ databases">
        <authorList>
            <consortium name="Pathogen Informatics"/>
            <person name="Doyle S."/>
        </authorList>
    </citation>
    <scope>NUCLEOTIDE SEQUENCE [LARGE SCALE GENOMIC DNA]</scope>
    <source>
        <strain evidence="1 2">NCTC6179</strain>
    </source>
</reference>
<dbReference type="SUPFAM" id="SSF56563">
    <property type="entry name" value="Major capsid protein gp5"/>
    <property type="match status" value="1"/>
</dbReference>
<evidence type="ECO:0000313" key="1">
    <source>
        <dbReference type="EMBL" id="SQF67904.1"/>
    </source>
</evidence>
<dbReference type="RefSeq" id="WP_111717717.1">
    <property type="nucleotide sequence ID" value="NZ_JANCPS010000022.1"/>
</dbReference>
<dbReference type="EMBL" id="LS483361">
    <property type="protein sequence ID" value="SQF67904.1"/>
    <property type="molecule type" value="Genomic_DNA"/>
</dbReference>
<dbReference type="Gene3D" id="3.30.2320.10">
    <property type="entry name" value="hypothetical protein PF0899 domain"/>
    <property type="match status" value="1"/>
</dbReference>
<name>A0A9X8T0V7_STREQ</name>
<dbReference type="Gene3D" id="3.30.2400.10">
    <property type="entry name" value="Major capsid protein gp5"/>
    <property type="match status" value="1"/>
</dbReference>
<dbReference type="AlphaFoldDB" id="A0A9X8T0V7"/>
<accession>A0A9X8T0V7</accession>
<sequence length="278" mass="29836">MAVGTTKMAQMLDPEVLADMIDAEVGKAIRFAPLAEVDTTLEGQPGTTLTVPKWDYIGDAEDVAEGEAIPMTQLGFKKTTMKIKKAGKGVEITDEAILSGYGDPVGQAAKQIVEAIDHKVDADVLTALSGSTQTVSAPASVEGVSQALDIFNDEDDAETVIVMNPADASTLRLNAAKEWLGATEVGANRVVSGVYGEVLGVQIVRSRKCPKGTAYMVRKGALRIMLKRNTMVETDRDITKAINQIVANKHYGVYLYKAEKAVKITITEAKKKGENFEM</sequence>
<dbReference type="Proteomes" id="UP000249571">
    <property type="component" value="Chromosome 1"/>
</dbReference>
<gene>
    <name evidence="1" type="ORF">NCTC6179_02113</name>
</gene>